<sequence>MPLLYLSVKGPTTRQKFKLPAMVDIANIYPTMKDSKRGQQYCRLPIQAKSQKRHHPTLLHFQSIATYSTRLLYSRKNGSSKLQKKEVEKD</sequence>
<dbReference type="AlphaFoldDB" id="A0A9J5YHP5"/>
<reference evidence="1 2" key="1">
    <citation type="submission" date="2020-09" db="EMBL/GenBank/DDBJ databases">
        <title>De no assembly of potato wild relative species, Solanum commersonii.</title>
        <authorList>
            <person name="Cho K."/>
        </authorList>
    </citation>
    <scope>NUCLEOTIDE SEQUENCE [LARGE SCALE GENOMIC DNA]</scope>
    <source>
        <strain evidence="1">LZ3.2</strain>
        <tissue evidence="1">Leaf</tissue>
    </source>
</reference>
<protein>
    <submittedName>
        <fullName evidence="1">Uncharacterized protein</fullName>
    </submittedName>
</protein>
<comment type="caution">
    <text evidence="1">The sequence shown here is derived from an EMBL/GenBank/DDBJ whole genome shotgun (WGS) entry which is preliminary data.</text>
</comment>
<name>A0A9J5YHP5_SOLCO</name>
<keyword evidence="2" id="KW-1185">Reference proteome</keyword>
<proteinExistence type="predicted"/>
<dbReference type="Proteomes" id="UP000824120">
    <property type="component" value="Chromosome 6"/>
</dbReference>
<accession>A0A9J5YHP5</accession>
<gene>
    <name evidence="1" type="ORF">H5410_030546</name>
</gene>
<dbReference type="EMBL" id="JACXVP010000006">
    <property type="protein sequence ID" value="KAG5599176.1"/>
    <property type="molecule type" value="Genomic_DNA"/>
</dbReference>
<evidence type="ECO:0000313" key="1">
    <source>
        <dbReference type="EMBL" id="KAG5599176.1"/>
    </source>
</evidence>
<evidence type="ECO:0000313" key="2">
    <source>
        <dbReference type="Proteomes" id="UP000824120"/>
    </source>
</evidence>
<organism evidence="1 2">
    <name type="scientific">Solanum commersonii</name>
    <name type="common">Commerson's wild potato</name>
    <name type="synonym">Commerson's nightshade</name>
    <dbReference type="NCBI Taxonomy" id="4109"/>
    <lineage>
        <taxon>Eukaryota</taxon>
        <taxon>Viridiplantae</taxon>
        <taxon>Streptophyta</taxon>
        <taxon>Embryophyta</taxon>
        <taxon>Tracheophyta</taxon>
        <taxon>Spermatophyta</taxon>
        <taxon>Magnoliopsida</taxon>
        <taxon>eudicotyledons</taxon>
        <taxon>Gunneridae</taxon>
        <taxon>Pentapetalae</taxon>
        <taxon>asterids</taxon>
        <taxon>lamiids</taxon>
        <taxon>Solanales</taxon>
        <taxon>Solanaceae</taxon>
        <taxon>Solanoideae</taxon>
        <taxon>Solaneae</taxon>
        <taxon>Solanum</taxon>
    </lineage>
</organism>